<dbReference type="OrthoDB" id="9810929at2"/>
<feature type="domain" description="Glycosyl transferase family 1" evidence="1">
    <location>
        <begin position="187"/>
        <end position="347"/>
    </location>
</feature>
<dbReference type="Pfam" id="PF00534">
    <property type="entry name" value="Glycos_transf_1"/>
    <property type="match status" value="1"/>
</dbReference>
<accession>A0A090DV97</accession>
<keyword evidence="3" id="KW-0808">Transferase</keyword>
<gene>
    <name evidence="3" type="ORF">CSEC_0085</name>
</gene>
<dbReference type="Proteomes" id="UP000031552">
    <property type="component" value="Unassembled WGS sequence"/>
</dbReference>
<sequence>MRIGIVCYPTIGGSGVLATELGHQLAQRGHEIHFITYAIPFRLRLEERNIYFHEVILNQYDLFPNPDYALTLAVKIAEIAVSNRLDLIHAHYAIPHATSAYLAKKISKDKFKVITTLHGTDITLVGSDSSFKSIVKFSIENSDGITCVSKDLKKKTKAFFNLKNPIEVIYNFFIPKPELTDQKPFRKDFAPYGEKLLIHASNFRPVKRPMDVLRIFCKLREKIKCRLILVGGGNGINEIRQKVEEKRWCNEVIFLGENREIDPFIASSDLLLLPSEQESFGLVALEAMAYGVPVIGSCAGGITEVVENGANGFLEPVGSIEKMANDALLLLKNKKLYQEFSENAKKRAENCFSAPKIVTQYETYYQKVLDLP</sequence>
<proteinExistence type="predicted"/>
<dbReference type="InterPro" id="IPR023881">
    <property type="entry name" value="Thiol_BshA"/>
</dbReference>
<dbReference type="PANTHER" id="PTHR12526:SF599">
    <property type="entry name" value="N-ACETYL-ALPHA-D-GLUCOSAMINYL L-MALATE SYNTHASE"/>
    <property type="match status" value="1"/>
</dbReference>
<dbReference type="EC" id="2.4.-.-" evidence="3"/>
<organism evidence="3 4">
    <name type="scientific">Candidatus Criblamydia sequanensis CRIB-18</name>
    <dbReference type="NCBI Taxonomy" id="1437425"/>
    <lineage>
        <taxon>Bacteria</taxon>
        <taxon>Pseudomonadati</taxon>
        <taxon>Chlamydiota</taxon>
        <taxon>Chlamydiia</taxon>
        <taxon>Parachlamydiales</taxon>
        <taxon>Candidatus Criblamydiaceae</taxon>
        <taxon>Candidatus Criblamydia</taxon>
    </lineage>
</organism>
<dbReference type="EMBL" id="CCEJ010000001">
    <property type="protein sequence ID" value="CDR32929.1"/>
    <property type="molecule type" value="Genomic_DNA"/>
</dbReference>
<protein>
    <submittedName>
        <fullName evidence="3">Glycosyltransferase</fullName>
        <ecNumber evidence="3">2.4.-.-</ecNumber>
    </submittedName>
</protein>
<evidence type="ECO:0000313" key="4">
    <source>
        <dbReference type="Proteomes" id="UP000031552"/>
    </source>
</evidence>
<dbReference type="Gene3D" id="3.40.50.2000">
    <property type="entry name" value="Glycogen Phosphorylase B"/>
    <property type="match status" value="2"/>
</dbReference>
<evidence type="ECO:0000259" key="1">
    <source>
        <dbReference type="Pfam" id="PF00534"/>
    </source>
</evidence>
<keyword evidence="3" id="KW-0328">Glycosyltransferase</keyword>
<dbReference type="Pfam" id="PF13439">
    <property type="entry name" value="Glyco_transf_4"/>
    <property type="match status" value="1"/>
</dbReference>
<comment type="caution">
    <text evidence="3">The sequence shown here is derived from an EMBL/GenBank/DDBJ whole genome shotgun (WGS) entry which is preliminary data.</text>
</comment>
<reference evidence="3" key="2">
    <citation type="submission" date="2014-09" db="EMBL/GenBank/DDBJ databases">
        <title>Criblamydia sequanensis harbors a mega-plasmid encoding arsenite resistance.</title>
        <authorList>
            <person name="Bertelli C."/>
            <person name="Goesmann A."/>
            <person name="Greub G."/>
        </authorList>
    </citation>
    <scope>NUCLEOTIDE SEQUENCE [LARGE SCALE GENOMIC DNA]</scope>
    <source>
        <strain evidence="3">CRIB-18</strain>
    </source>
</reference>
<dbReference type="InterPro" id="IPR001296">
    <property type="entry name" value="Glyco_trans_1"/>
</dbReference>
<dbReference type="STRING" id="1437425.CSEC_0085"/>
<name>A0A090DV97_9BACT</name>
<dbReference type="PANTHER" id="PTHR12526">
    <property type="entry name" value="GLYCOSYLTRANSFERASE"/>
    <property type="match status" value="1"/>
</dbReference>
<feature type="domain" description="Glycosyltransferase subfamily 4-like N-terminal" evidence="2">
    <location>
        <begin position="11"/>
        <end position="172"/>
    </location>
</feature>
<keyword evidence="4" id="KW-1185">Reference proteome</keyword>
<dbReference type="SUPFAM" id="SSF53756">
    <property type="entry name" value="UDP-Glycosyltransferase/glycogen phosphorylase"/>
    <property type="match status" value="1"/>
</dbReference>
<evidence type="ECO:0000259" key="2">
    <source>
        <dbReference type="Pfam" id="PF13439"/>
    </source>
</evidence>
<dbReference type="RefSeq" id="WP_041016448.1">
    <property type="nucleotide sequence ID" value="NZ_CCEJ010000001.1"/>
</dbReference>
<dbReference type="GO" id="GO:0071793">
    <property type="term" value="P:bacillithiol biosynthetic process"/>
    <property type="evidence" value="ECO:0007669"/>
    <property type="project" value="InterPro"/>
</dbReference>
<dbReference type="eggNOG" id="COG0438">
    <property type="taxonomic scope" value="Bacteria"/>
</dbReference>
<evidence type="ECO:0000313" key="3">
    <source>
        <dbReference type="EMBL" id="CDR32929.1"/>
    </source>
</evidence>
<reference evidence="3" key="1">
    <citation type="submission" date="2013-12" db="EMBL/GenBank/DDBJ databases">
        <authorList>
            <person name="Linke B."/>
        </authorList>
    </citation>
    <scope>NUCLEOTIDE SEQUENCE [LARGE SCALE GENOMIC DNA]</scope>
    <source>
        <strain evidence="3">CRIB-18</strain>
    </source>
</reference>
<dbReference type="AlphaFoldDB" id="A0A090DV97"/>
<dbReference type="NCBIfam" id="TIGR03999">
    <property type="entry name" value="thiol_BshA"/>
    <property type="match status" value="1"/>
</dbReference>
<dbReference type="GO" id="GO:0016757">
    <property type="term" value="F:glycosyltransferase activity"/>
    <property type="evidence" value="ECO:0007669"/>
    <property type="project" value="UniProtKB-KW"/>
</dbReference>
<dbReference type="InterPro" id="IPR028098">
    <property type="entry name" value="Glyco_trans_4-like_N"/>
</dbReference>